<reference evidence="3 4" key="1">
    <citation type="journal article" date="2004" name="Proc. Natl. Acad. Sci. U.S.A.">
        <title>The louse-borne human pathogen Bartonella quintana is a genomic derivative of the zoonotic agent Bartonella henselae.</title>
        <authorList>
            <person name="Alsmark U.C.M."/>
            <person name="Frank A.C."/>
            <person name="Karlberg E.O."/>
            <person name="Legault B.-A."/>
            <person name="Ardell D.H."/>
            <person name="Canbaeck B."/>
            <person name="Eriksson A.-S."/>
            <person name="Naeslund A.K."/>
            <person name="Handley S.A."/>
            <person name="Huvet M."/>
            <person name="La Scola B."/>
            <person name="Holmberg M."/>
            <person name="Andersson S.G.E."/>
        </authorList>
    </citation>
    <scope>NUCLEOTIDE SEQUENCE [LARGE SCALE GENOMIC DNA]</scope>
    <source>
        <strain evidence="4">ATCC 49882 / DSM 28221 / CCUG 30454 / Houston 1</strain>
        <strain evidence="3">Houston-1</strain>
    </source>
</reference>
<feature type="transmembrane region" description="Helical" evidence="1">
    <location>
        <begin position="20"/>
        <end position="44"/>
    </location>
</feature>
<gene>
    <name evidence="2" type="ordered locus">BH07110</name>
    <name evidence="3" type="ordered locus">BH09410</name>
</gene>
<keyword evidence="1" id="KW-0812">Transmembrane</keyword>
<dbReference type="AlphaFoldDB" id="A0A0G2Q8L4"/>
<dbReference type="EnsemblBacteria" id="CAF27736">
    <property type="protein sequence ID" value="CAF27736"/>
    <property type="gene ID" value="BH09410"/>
</dbReference>
<evidence type="ECO:0000313" key="2">
    <source>
        <dbReference type="EMBL" id="CAF27514.1"/>
    </source>
</evidence>
<evidence type="ECO:0000256" key="1">
    <source>
        <dbReference type="SAM" id="Phobius"/>
    </source>
</evidence>
<protein>
    <submittedName>
        <fullName evidence="3">Hypothetical genomic island protein</fullName>
    </submittedName>
</protein>
<dbReference type="KEGG" id="bhe:BH09410"/>
<keyword evidence="1" id="KW-0472">Membrane</keyword>
<dbReference type="EMBL" id="BX897699">
    <property type="protein sequence ID" value="CAF27736.1"/>
    <property type="molecule type" value="Genomic_DNA"/>
</dbReference>
<dbReference type="KEGG" id="bhe:BH07110"/>
<dbReference type="EMBL" id="BX897699">
    <property type="protein sequence ID" value="CAF27514.1"/>
    <property type="molecule type" value="Genomic_DNA"/>
</dbReference>
<dbReference type="eggNOG" id="ENOG503145N">
    <property type="taxonomic scope" value="Bacteria"/>
</dbReference>
<keyword evidence="4" id="KW-1185">Reference proteome</keyword>
<proteinExistence type="predicted"/>
<evidence type="ECO:0000313" key="4">
    <source>
        <dbReference type="Proteomes" id="UP000000421"/>
    </source>
</evidence>
<evidence type="ECO:0000313" key="3">
    <source>
        <dbReference type="EMBL" id="CAF27736.1"/>
    </source>
</evidence>
<name>A0A0G2Q8L4_BARHE</name>
<keyword evidence="1" id="KW-1133">Transmembrane helix</keyword>
<sequence>MTDSFKRLVVLLGTPFTRPFPALGGNFFGCKVISVFSAVIKYFLPITKSPAKHRALSNHVNLIKEVEGELSTVILDAIRPLQQLYKTPLFTPCQQKNHDIVYFLFSCLNIVSLAPSNTSQLYPLKESII</sequence>
<dbReference type="PaxDb" id="283166-BH07110"/>
<dbReference type="Proteomes" id="UP000000421">
    <property type="component" value="Chromosome"/>
</dbReference>
<accession>A0A0G2Q8L4</accession>
<organism evidence="3 4">
    <name type="scientific">Bartonella henselae (strain ATCC 49882 / DSM 28221 / CCUG 30454 / Houston 1)</name>
    <name type="common">Rochalimaea henselae</name>
    <dbReference type="NCBI Taxonomy" id="283166"/>
    <lineage>
        <taxon>Bacteria</taxon>
        <taxon>Pseudomonadati</taxon>
        <taxon>Pseudomonadota</taxon>
        <taxon>Alphaproteobacteria</taxon>
        <taxon>Hyphomicrobiales</taxon>
        <taxon>Bartonellaceae</taxon>
        <taxon>Bartonella</taxon>
    </lineage>
</organism>
<dbReference type="EnsemblBacteria" id="CAF27514">
    <property type="protein sequence ID" value="CAF27514"/>
    <property type="gene ID" value="BH07110"/>
</dbReference>